<evidence type="ECO:0000313" key="5">
    <source>
        <dbReference type="Proteomes" id="UP000326354"/>
    </source>
</evidence>
<accession>A0A5S9IHX0</accession>
<dbReference type="KEGG" id="uam:UABAM_00436"/>
<dbReference type="GO" id="GO:0005737">
    <property type="term" value="C:cytoplasm"/>
    <property type="evidence" value="ECO:0007669"/>
    <property type="project" value="TreeGrafter"/>
</dbReference>
<dbReference type="EMBL" id="AP019860">
    <property type="protein sequence ID" value="BBM82093.1"/>
    <property type="molecule type" value="Genomic_DNA"/>
</dbReference>
<evidence type="ECO:0000313" key="4">
    <source>
        <dbReference type="EMBL" id="BBM82093.1"/>
    </source>
</evidence>
<dbReference type="InterPro" id="IPR050216">
    <property type="entry name" value="LRR_domain-containing"/>
</dbReference>
<dbReference type="InterPro" id="IPR003591">
    <property type="entry name" value="Leu-rich_rpt_typical-subtyp"/>
</dbReference>
<dbReference type="InterPro" id="IPR001611">
    <property type="entry name" value="Leu-rich_rpt"/>
</dbReference>
<dbReference type="RefSeq" id="WP_173013087.1">
    <property type="nucleotide sequence ID" value="NZ_JAZFBD010000006.1"/>
</dbReference>
<dbReference type="PANTHER" id="PTHR48051:SF54">
    <property type="entry name" value="LEUCINE-RICH REPEAT-CONTAINING PROTEIN"/>
    <property type="match status" value="1"/>
</dbReference>
<evidence type="ECO:0000259" key="3">
    <source>
        <dbReference type="Pfam" id="PF23598"/>
    </source>
</evidence>
<dbReference type="PRINTS" id="PR00019">
    <property type="entry name" value="LEURICHRPT"/>
</dbReference>
<keyword evidence="1" id="KW-0433">Leucine-rich repeat</keyword>
<dbReference type="PANTHER" id="PTHR48051">
    <property type="match status" value="1"/>
</dbReference>
<evidence type="ECO:0000256" key="2">
    <source>
        <dbReference type="ARBA" id="ARBA00022737"/>
    </source>
</evidence>
<dbReference type="InterPro" id="IPR032675">
    <property type="entry name" value="LRR_dom_sf"/>
</dbReference>
<evidence type="ECO:0000256" key="1">
    <source>
        <dbReference type="ARBA" id="ARBA00022614"/>
    </source>
</evidence>
<reference evidence="4 5" key="1">
    <citation type="submission" date="2019-08" db="EMBL/GenBank/DDBJ databases">
        <title>Complete genome sequence of Candidatus Uab amorphum.</title>
        <authorList>
            <person name="Shiratori T."/>
            <person name="Suzuki S."/>
            <person name="Kakizawa Y."/>
            <person name="Ishida K."/>
        </authorList>
    </citation>
    <scope>NUCLEOTIDE SEQUENCE [LARGE SCALE GENOMIC DNA]</scope>
    <source>
        <strain evidence="4 5">SRT547</strain>
    </source>
</reference>
<dbReference type="InterPro" id="IPR055414">
    <property type="entry name" value="LRR_R13L4/SHOC2-like"/>
</dbReference>
<name>A0A5S9IHX0_UABAM</name>
<protein>
    <submittedName>
        <fullName evidence="4">Membrane protein</fullName>
    </submittedName>
</protein>
<gene>
    <name evidence="4" type="ORF">UABAM_00436</name>
</gene>
<organism evidence="4 5">
    <name type="scientific">Uabimicrobium amorphum</name>
    <dbReference type="NCBI Taxonomy" id="2596890"/>
    <lineage>
        <taxon>Bacteria</taxon>
        <taxon>Pseudomonadati</taxon>
        <taxon>Planctomycetota</taxon>
        <taxon>Candidatus Uabimicrobiia</taxon>
        <taxon>Candidatus Uabimicrobiales</taxon>
        <taxon>Candidatus Uabimicrobiaceae</taxon>
        <taxon>Candidatus Uabimicrobium</taxon>
    </lineage>
</organism>
<dbReference type="SUPFAM" id="SSF52058">
    <property type="entry name" value="L domain-like"/>
    <property type="match status" value="1"/>
</dbReference>
<keyword evidence="2" id="KW-0677">Repeat</keyword>
<dbReference type="PROSITE" id="PS51450">
    <property type="entry name" value="LRR"/>
    <property type="match status" value="2"/>
</dbReference>
<keyword evidence="5" id="KW-1185">Reference proteome</keyword>
<feature type="domain" description="Disease resistance R13L4/SHOC-2-like LRR" evidence="3">
    <location>
        <begin position="95"/>
        <end position="184"/>
    </location>
</feature>
<dbReference type="AlphaFoldDB" id="A0A5S9IHX0"/>
<dbReference type="SMART" id="SM00369">
    <property type="entry name" value="LRR_TYP"/>
    <property type="match status" value="3"/>
</dbReference>
<dbReference type="Proteomes" id="UP000326354">
    <property type="component" value="Chromosome"/>
</dbReference>
<proteinExistence type="predicted"/>
<dbReference type="Gene3D" id="3.80.10.10">
    <property type="entry name" value="Ribonuclease Inhibitor"/>
    <property type="match status" value="1"/>
</dbReference>
<sequence length="201" mass="23826">MLNKTFIKITILLLLVFTLRVVLFWQGIKNDIQMQYGNNNSLYFGYFSWKKFITFYVVIPRHKDQVKINSNFKSKLSKIYVVVMWDAYHAKFRSIQKRDICHLRKFHITYMDLSFKNWHSIPKEIGNLSFLEYLSLSNNNLRSIPKEIGNLSSLKYLFLSNNKITSLPQELNKLSSLEYLYAHSNQIRGFDIDAPKLKVIN</sequence>
<dbReference type="Pfam" id="PF23598">
    <property type="entry name" value="LRR_14"/>
    <property type="match status" value="1"/>
</dbReference>
<dbReference type="SMART" id="SM00364">
    <property type="entry name" value="LRR_BAC"/>
    <property type="match status" value="2"/>
</dbReference>